<gene>
    <name evidence="1" type="ORF">ACH5RR_032499</name>
</gene>
<dbReference type="Proteomes" id="UP001630127">
    <property type="component" value="Unassembled WGS sequence"/>
</dbReference>
<comment type="caution">
    <text evidence="1">The sequence shown here is derived from an EMBL/GenBank/DDBJ whole genome shotgun (WGS) entry which is preliminary data.</text>
</comment>
<accession>A0ABD2YI88</accession>
<protein>
    <submittedName>
        <fullName evidence="1">Uncharacterized protein</fullName>
    </submittedName>
</protein>
<dbReference type="Gene3D" id="3.90.1100.10">
    <property type="match status" value="1"/>
</dbReference>
<evidence type="ECO:0000313" key="2">
    <source>
        <dbReference type="Proteomes" id="UP001630127"/>
    </source>
</evidence>
<reference evidence="1 2" key="1">
    <citation type="submission" date="2024-11" db="EMBL/GenBank/DDBJ databases">
        <title>A near-complete genome assembly of Cinchona calisaya.</title>
        <authorList>
            <person name="Lian D.C."/>
            <person name="Zhao X.W."/>
            <person name="Wei L."/>
        </authorList>
    </citation>
    <scope>NUCLEOTIDE SEQUENCE [LARGE SCALE GENOMIC DNA]</scope>
    <source>
        <tissue evidence="1">Nenye</tissue>
    </source>
</reference>
<dbReference type="SUPFAM" id="SSF64484">
    <property type="entry name" value="beta and beta-prime subunits of DNA dependent RNA-polymerase"/>
    <property type="match status" value="1"/>
</dbReference>
<evidence type="ECO:0000313" key="1">
    <source>
        <dbReference type="EMBL" id="KAL3507117.1"/>
    </source>
</evidence>
<sequence>MMRILMSSNMQHQAVPLSRSEKCIVGTGLEQQAALDSGALSIAERGGTPPRAAKSSLCGLTLPPSEMHETSIGGSYLDPSSALICYAQKLQQALKSLAA</sequence>
<dbReference type="EMBL" id="JBJUIK010000013">
    <property type="protein sequence ID" value="KAL3507117.1"/>
    <property type="molecule type" value="Genomic_DNA"/>
</dbReference>
<dbReference type="AlphaFoldDB" id="A0ABD2YI88"/>
<name>A0ABD2YI88_9GENT</name>
<organism evidence="1 2">
    <name type="scientific">Cinchona calisaya</name>
    <dbReference type="NCBI Taxonomy" id="153742"/>
    <lineage>
        <taxon>Eukaryota</taxon>
        <taxon>Viridiplantae</taxon>
        <taxon>Streptophyta</taxon>
        <taxon>Embryophyta</taxon>
        <taxon>Tracheophyta</taxon>
        <taxon>Spermatophyta</taxon>
        <taxon>Magnoliopsida</taxon>
        <taxon>eudicotyledons</taxon>
        <taxon>Gunneridae</taxon>
        <taxon>Pentapetalae</taxon>
        <taxon>asterids</taxon>
        <taxon>lamiids</taxon>
        <taxon>Gentianales</taxon>
        <taxon>Rubiaceae</taxon>
        <taxon>Cinchonoideae</taxon>
        <taxon>Cinchoneae</taxon>
        <taxon>Cinchona</taxon>
    </lineage>
</organism>
<keyword evidence="2" id="KW-1185">Reference proteome</keyword>
<proteinExistence type="predicted"/>